<dbReference type="Pfam" id="PF00465">
    <property type="entry name" value="Fe-ADH"/>
    <property type="match status" value="1"/>
</dbReference>
<reference evidence="5 6" key="1">
    <citation type="submission" date="2021-08" db="EMBL/GenBank/DDBJ databases">
        <title>Culture and genomic analysis of Symbiopectobacterium purcellii sp. nov. gen. nov., isolated from the leafhopper Empoasca decipiens.</title>
        <authorList>
            <person name="Nadal-Jimenez P."/>
            <person name="Siozios S."/>
            <person name="Halliday N."/>
            <person name="Camara M."/>
            <person name="Hurst G.D.D."/>
        </authorList>
    </citation>
    <scope>NUCLEOTIDE SEQUENCE [LARGE SCALE GENOMIC DNA]</scope>
    <source>
        <strain evidence="5 6">SyEd1</strain>
    </source>
</reference>
<dbReference type="PIRSF" id="PIRSF000112">
    <property type="entry name" value="Glycerol_dehydrogenase"/>
    <property type="match status" value="1"/>
</dbReference>
<evidence type="ECO:0000256" key="2">
    <source>
        <dbReference type="ARBA" id="ARBA00022723"/>
    </source>
</evidence>
<evidence type="ECO:0000313" key="5">
    <source>
        <dbReference type="EMBL" id="QZN95382.1"/>
    </source>
</evidence>
<dbReference type="InterPro" id="IPR001670">
    <property type="entry name" value="ADH_Fe/GldA"/>
</dbReference>
<dbReference type="Gene3D" id="3.40.50.1970">
    <property type="match status" value="1"/>
</dbReference>
<dbReference type="SUPFAM" id="SSF56796">
    <property type="entry name" value="Dehydroquinate synthase-like"/>
    <property type="match status" value="1"/>
</dbReference>
<proteinExistence type="inferred from homology"/>
<dbReference type="InterPro" id="IPR016205">
    <property type="entry name" value="Glycerol_DH"/>
</dbReference>
<dbReference type="EMBL" id="CP081864">
    <property type="protein sequence ID" value="QZN95382.1"/>
    <property type="molecule type" value="Genomic_DNA"/>
</dbReference>
<dbReference type="PANTHER" id="PTHR43616:SF3">
    <property type="entry name" value="HYDROXYCARBOXYLATE DEHYDROGENASE A"/>
    <property type="match status" value="1"/>
</dbReference>
<accession>A0ABX9AK20</accession>
<evidence type="ECO:0000256" key="3">
    <source>
        <dbReference type="ARBA" id="ARBA00023002"/>
    </source>
</evidence>
<comment type="similarity">
    <text evidence="1">Belongs to the iron-containing alcohol dehydrogenase family.</text>
</comment>
<dbReference type="Gene3D" id="1.20.1090.10">
    <property type="entry name" value="Dehydroquinate synthase-like - alpha domain"/>
    <property type="match status" value="1"/>
</dbReference>
<protein>
    <submittedName>
        <fullName evidence="5">Iron-containing alcohol dehydrogenase family protein</fullName>
    </submittedName>
</protein>
<gene>
    <name evidence="5" type="ORF">K6K13_19630</name>
</gene>
<keyword evidence="6" id="KW-1185">Reference proteome</keyword>
<sequence>MQQVYFPARVVRGAGAINQLGAIASALGKRALVLGGKHALEAASALIDAQLAAAGVSKCADIWYGGECSETQILRLAQDVRTHAADVIIAVGGGKALDTGKAVGLETARPVITLPTIAATCAAVTPLTIRYDDDGHFRDLYHLPVAPAAVIIDSDILAKAPLRWLAAGLGDTLAKWYELRAISGNKDVTGFGASSMANSQLCYQQIARFGAASCEAVRQQQATPALDQVLDAIFLFAGLTSLMSNGAHAAAAHALYEGFTVCDKTRAYGHGLLVGFGNLCLLAQEGRSDAELLEAIALAKACAIPTSLAAIAPTLTPEEQAAILNAAVTAPDMGNMPHIVTRETLRDDIHRVERLAISAC</sequence>
<organism evidence="5 6">
    <name type="scientific">Symbiopectobacterium purcellii</name>
    <dbReference type="NCBI Taxonomy" id="2871826"/>
    <lineage>
        <taxon>Bacteria</taxon>
        <taxon>Pseudomonadati</taxon>
        <taxon>Pseudomonadota</taxon>
        <taxon>Gammaproteobacteria</taxon>
        <taxon>Enterobacterales</taxon>
        <taxon>Enterobacteriaceae</taxon>
    </lineage>
</organism>
<dbReference type="InterPro" id="IPR018211">
    <property type="entry name" value="ADH_Fe_CS"/>
</dbReference>
<dbReference type="RefSeq" id="WP_222158482.1">
    <property type="nucleotide sequence ID" value="NZ_CP081864.1"/>
</dbReference>
<dbReference type="CDD" id="cd08550">
    <property type="entry name" value="GlyDH-like"/>
    <property type="match status" value="1"/>
</dbReference>
<evidence type="ECO:0000313" key="6">
    <source>
        <dbReference type="Proteomes" id="UP000825886"/>
    </source>
</evidence>
<feature type="domain" description="Alcohol dehydrogenase iron-type/glycerol dehydrogenase GldA" evidence="4">
    <location>
        <begin position="7"/>
        <end position="153"/>
    </location>
</feature>
<name>A0ABX9AK20_9ENTR</name>
<evidence type="ECO:0000259" key="4">
    <source>
        <dbReference type="Pfam" id="PF00465"/>
    </source>
</evidence>
<dbReference type="PANTHER" id="PTHR43616">
    <property type="entry name" value="GLYCEROL DEHYDROGENASE"/>
    <property type="match status" value="1"/>
</dbReference>
<keyword evidence="2" id="KW-0479">Metal-binding</keyword>
<evidence type="ECO:0000256" key="1">
    <source>
        <dbReference type="ARBA" id="ARBA00007358"/>
    </source>
</evidence>
<dbReference type="PROSITE" id="PS00913">
    <property type="entry name" value="ADH_IRON_1"/>
    <property type="match status" value="1"/>
</dbReference>
<keyword evidence="3" id="KW-0560">Oxidoreductase</keyword>
<dbReference type="Proteomes" id="UP000825886">
    <property type="component" value="Chromosome"/>
</dbReference>